<evidence type="ECO:0000313" key="13">
    <source>
        <dbReference type="Proteomes" id="UP001210925"/>
    </source>
</evidence>
<organism evidence="12 13">
    <name type="scientific">Boothiomyces macroporosus</name>
    <dbReference type="NCBI Taxonomy" id="261099"/>
    <lineage>
        <taxon>Eukaryota</taxon>
        <taxon>Fungi</taxon>
        <taxon>Fungi incertae sedis</taxon>
        <taxon>Chytridiomycota</taxon>
        <taxon>Chytridiomycota incertae sedis</taxon>
        <taxon>Chytridiomycetes</taxon>
        <taxon>Rhizophydiales</taxon>
        <taxon>Terramycetaceae</taxon>
        <taxon>Boothiomyces</taxon>
    </lineage>
</organism>
<feature type="compositionally biased region" description="Low complexity" evidence="10">
    <location>
        <begin position="47"/>
        <end position="83"/>
    </location>
</feature>
<dbReference type="GO" id="GO:0051645">
    <property type="term" value="P:Golgi localization"/>
    <property type="evidence" value="ECO:0007669"/>
    <property type="project" value="TreeGrafter"/>
</dbReference>
<comment type="caution">
    <text evidence="12">The sequence shown here is derived from an EMBL/GenBank/DDBJ whole genome shotgun (WGS) entry which is preliminary data.</text>
</comment>
<keyword evidence="2 8" id="KW-0813">Transport</keyword>
<dbReference type="PROSITE" id="PS51072">
    <property type="entry name" value="MHD"/>
    <property type="match status" value="1"/>
</dbReference>
<dbReference type="GO" id="GO:0006888">
    <property type="term" value="P:endoplasmic reticulum to Golgi vesicle-mediated transport"/>
    <property type="evidence" value="ECO:0007669"/>
    <property type="project" value="TreeGrafter"/>
</dbReference>
<dbReference type="InterPro" id="IPR036168">
    <property type="entry name" value="AP2_Mu_C_sf"/>
</dbReference>
<evidence type="ECO:0000256" key="8">
    <source>
        <dbReference type="RuleBase" id="RU364018"/>
    </source>
</evidence>
<dbReference type="GO" id="GO:0000139">
    <property type="term" value="C:Golgi membrane"/>
    <property type="evidence" value="ECO:0007669"/>
    <property type="project" value="UniProtKB-SubCell"/>
</dbReference>
<dbReference type="AlphaFoldDB" id="A0AAD5ULB0"/>
<evidence type="ECO:0000256" key="4">
    <source>
        <dbReference type="ARBA" id="ARBA00022892"/>
    </source>
</evidence>
<evidence type="ECO:0000256" key="10">
    <source>
        <dbReference type="SAM" id="MobiDB-lite"/>
    </source>
</evidence>
<name>A0AAD5ULB0_9FUNG</name>
<keyword evidence="13" id="KW-1185">Reference proteome</keyword>
<keyword evidence="8" id="KW-0472">Membrane</keyword>
<keyword evidence="4 8" id="KW-0931">ER-Golgi transport</keyword>
<dbReference type="SUPFAM" id="SSF49447">
    <property type="entry name" value="Second domain of Mu2 adaptin subunit (ap50) of ap2 adaptor"/>
    <property type="match status" value="1"/>
</dbReference>
<comment type="subunit">
    <text evidence="8">Oligomeric complex that consists of at least the alpha, beta, beta', gamma, delta, epsilon and zeta subunits.</text>
</comment>
<evidence type="ECO:0000256" key="1">
    <source>
        <dbReference type="ARBA" id="ARBA00010516"/>
    </source>
</evidence>
<evidence type="ECO:0000256" key="7">
    <source>
        <dbReference type="ARBA" id="ARBA00023329"/>
    </source>
</evidence>
<comment type="function">
    <text evidence="8">The coatomer is a cytosolic protein complex that binds to dilysine motifs and reversibly associates with Golgi non-clathrin-coated vesicles, which further mediate biosynthetic protein transport from the ER, via the Golgi up to the trans Golgi network. Coatomer complex is required for budding from Golgi membranes, and is essential for the retrograde Golgi-to-ER transport of dilysine-tagged proteins.</text>
</comment>
<evidence type="ECO:0000256" key="5">
    <source>
        <dbReference type="ARBA" id="ARBA00022927"/>
    </source>
</evidence>
<feature type="region of interest" description="Disordered" evidence="10">
    <location>
        <begin position="1"/>
        <end position="99"/>
    </location>
</feature>
<keyword evidence="5 8" id="KW-0653">Protein transport</keyword>
<reference evidence="12" key="1">
    <citation type="submission" date="2020-05" db="EMBL/GenBank/DDBJ databases">
        <title>Phylogenomic resolution of chytrid fungi.</title>
        <authorList>
            <person name="Stajich J.E."/>
            <person name="Amses K."/>
            <person name="Simmons R."/>
            <person name="Seto K."/>
            <person name="Myers J."/>
            <person name="Bonds A."/>
            <person name="Quandt C.A."/>
            <person name="Barry K."/>
            <person name="Liu P."/>
            <person name="Grigoriev I."/>
            <person name="Longcore J.E."/>
            <person name="James T.Y."/>
        </authorList>
    </citation>
    <scope>NUCLEOTIDE SEQUENCE</scope>
    <source>
        <strain evidence="12">PLAUS21</strain>
    </source>
</reference>
<proteinExistence type="inferred from homology"/>
<accession>A0AAD5ULB0</accession>
<dbReference type="InterPro" id="IPR028565">
    <property type="entry name" value="MHD"/>
</dbReference>
<keyword evidence="6 8" id="KW-0333">Golgi apparatus</keyword>
<gene>
    <name evidence="12" type="ORF">HK103_005929</name>
</gene>
<keyword evidence="3 8" id="KW-0963">Cytoplasm</keyword>
<comment type="similarity">
    <text evidence="1 8">Belongs to the adaptor complexes medium subunit family. Delta-COP subfamily.</text>
</comment>
<evidence type="ECO:0000256" key="2">
    <source>
        <dbReference type="ARBA" id="ARBA00022448"/>
    </source>
</evidence>
<dbReference type="PANTHER" id="PTHR10121">
    <property type="entry name" value="COATOMER SUBUNIT DELTA"/>
    <property type="match status" value="1"/>
</dbReference>
<evidence type="ECO:0000256" key="6">
    <source>
        <dbReference type="ARBA" id="ARBA00023034"/>
    </source>
</evidence>
<dbReference type="GO" id="GO:0006890">
    <property type="term" value="P:retrograde vesicle-mediated transport, Golgi to endoplasmic reticulum"/>
    <property type="evidence" value="ECO:0007669"/>
    <property type="project" value="UniProtKB-UniRule"/>
</dbReference>
<dbReference type="EMBL" id="JADGKB010000006">
    <property type="protein sequence ID" value="KAJ3261321.1"/>
    <property type="molecule type" value="Genomic_DNA"/>
</dbReference>
<dbReference type="InterPro" id="IPR027059">
    <property type="entry name" value="Coatomer_dsu"/>
</dbReference>
<evidence type="ECO:0000256" key="3">
    <source>
        <dbReference type="ARBA" id="ARBA00022490"/>
    </source>
</evidence>
<dbReference type="PANTHER" id="PTHR10121:SF0">
    <property type="entry name" value="COATOMER SUBUNIT DELTA"/>
    <property type="match status" value="1"/>
</dbReference>
<dbReference type="Proteomes" id="UP001210925">
    <property type="component" value="Unassembled WGS sequence"/>
</dbReference>
<dbReference type="CDD" id="cd09254">
    <property type="entry name" value="AP_delta-COPI_MHD"/>
    <property type="match status" value="1"/>
</dbReference>
<keyword evidence="7 8" id="KW-0968">Cytoplasmic vesicle</keyword>
<evidence type="ECO:0000313" key="12">
    <source>
        <dbReference type="EMBL" id="KAJ3261321.1"/>
    </source>
</evidence>
<comment type="subcellular location">
    <subcellularLocation>
        <location evidence="8 9">Cytoplasm</location>
    </subcellularLocation>
    <subcellularLocation>
        <location evidence="8 9">Cytoplasmic vesicle</location>
        <location evidence="8 9">COPI-coated vesicle membrane</location>
        <topology evidence="8 9">Peripheral membrane protein</topology>
        <orientation evidence="8 9">Cytoplasmic side</orientation>
    </subcellularLocation>
    <subcellularLocation>
        <location evidence="8 9">Golgi apparatus membrane</location>
        <topology evidence="8 9">Peripheral membrane protein</topology>
        <orientation evidence="8 9">Cytoplasmic side</orientation>
    </subcellularLocation>
</comment>
<sequence>MESNDERIQAEIEKNKEIEAREEMKRRAQLNDLKKTDGRTPGGYPSGGFSSSASTGSYSSNAATAGGFSSTSSYSTSQFNSYNPPAAKATPPSMGKGMQLGKKTVQSSLLETIKAEEGVKDAAPIQQPEPEPVVDEEGIHVIIEEKISATANKDGGLSSMEVNGSMLLKVNDEEKARVKLGVTFNQELGLQFKTHPNVDKGLWGSNSVLALRDPNRPFPVAQPLGILKWRYSSKDESALPLLVNCWPSPTQSGCDVTIEYDLQKVMTLKNVSIIIPYTGVNPPTATAPEYGQYHIDRNSKTIVWQIPSINSENTSSLFEFNVETDDISSLYPIQVHFTSSQSFSDIQVINN</sequence>
<dbReference type="GO" id="GO:0015031">
    <property type="term" value="P:protein transport"/>
    <property type="evidence" value="ECO:0007669"/>
    <property type="project" value="UniProtKB-KW"/>
</dbReference>
<evidence type="ECO:0000259" key="11">
    <source>
        <dbReference type="PROSITE" id="PS51072"/>
    </source>
</evidence>
<feature type="compositionally biased region" description="Basic and acidic residues" evidence="10">
    <location>
        <begin position="1"/>
        <end position="26"/>
    </location>
</feature>
<dbReference type="Pfam" id="PF00928">
    <property type="entry name" value="Adap_comp_sub"/>
    <property type="match status" value="1"/>
</dbReference>
<dbReference type="GO" id="GO:0030126">
    <property type="term" value="C:COPI vesicle coat"/>
    <property type="evidence" value="ECO:0007669"/>
    <property type="project" value="UniProtKB-UniRule"/>
</dbReference>
<feature type="domain" description="MHD" evidence="11">
    <location>
        <begin position="136"/>
        <end position="351"/>
    </location>
</feature>
<evidence type="ECO:0000256" key="9">
    <source>
        <dbReference type="RuleBase" id="RU366052"/>
    </source>
</evidence>
<dbReference type="Gene3D" id="2.60.40.1170">
    <property type="entry name" value="Mu homology domain, subdomain B"/>
    <property type="match status" value="2"/>
</dbReference>
<protein>
    <recommendedName>
        <fullName evidence="8">Coatomer subunit delta</fullName>
    </recommendedName>
</protein>